<evidence type="ECO:0000313" key="4">
    <source>
        <dbReference type="Proteomes" id="UP000198427"/>
    </source>
</evidence>
<comment type="caution">
    <text evidence="3">The sequence shown here is derived from an EMBL/GenBank/DDBJ whole genome shotgun (WGS) entry which is preliminary data.</text>
</comment>
<dbReference type="EMBL" id="FZNZ01000024">
    <property type="protein sequence ID" value="SNR97074.1"/>
    <property type="molecule type" value="Genomic_DNA"/>
</dbReference>
<organism evidence="3 4">
    <name type="scientific">Prevotella jejuni</name>
    <dbReference type="NCBI Taxonomy" id="1177574"/>
    <lineage>
        <taxon>Bacteria</taxon>
        <taxon>Pseudomonadati</taxon>
        <taxon>Bacteroidota</taxon>
        <taxon>Bacteroidia</taxon>
        <taxon>Bacteroidales</taxon>
        <taxon>Prevotellaceae</taxon>
        <taxon>Prevotella</taxon>
    </lineage>
</organism>
<feature type="compositionally biased region" description="Low complexity" evidence="1">
    <location>
        <begin position="32"/>
        <end position="47"/>
    </location>
</feature>
<evidence type="ECO:0000256" key="1">
    <source>
        <dbReference type="SAM" id="MobiDB-lite"/>
    </source>
</evidence>
<keyword evidence="2" id="KW-0732">Signal</keyword>
<proteinExistence type="predicted"/>
<gene>
    <name evidence="3" type="ORF">SAMN06265364_12422</name>
</gene>
<keyword evidence="4" id="KW-1185">Reference proteome</keyword>
<feature type="region of interest" description="Disordered" evidence="1">
    <location>
        <begin position="20"/>
        <end position="47"/>
    </location>
</feature>
<feature type="chain" id="PRO_5043523185" evidence="2">
    <location>
        <begin position="23"/>
        <end position="193"/>
    </location>
</feature>
<dbReference type="PROSITE" id="PS51257">
    <property type="entry name" value="PROKAR_LIPOPROTEIN"/>
    <property type="match status" value="1"/>
</dbReference>
<dbReference type="RefSeq" id="WP_089366705.1">
    <property type="nucleotide sequence ID" value="NZ_CAUTGU010000015.1"/>
</dbReference>
<dbReference type="AlphaFoldDB" id="A0A2K9H982"/>
<feature type="region of interest" description="Disordered" evidence="1">
    <location>
        <begin position="131"/>
        <end position="193"/>
    </location>
</feature>
<dbReference type="Proteomes" id="UP000198427">
    <property type="component" value="Unassembled WGS sequence"/>
</dbReference>
<feature type="signal peptide" evidence="2">
    <location>
        <begin position="1"/>
        <end position="22"/>
    </location>
</feature>
<feature type="compositionally biased region" description="Basic and acidic residues" evidence="1">
    <location>
        <begin position="163"/>
        <end position="193"/>
    </location>
</feature>
<sequence>MKKVFLMALAVAAMTISSCNNGKTNAPKANADSDTTESVAADSATTAAAPTDADQLINQLNEKIKAKDEKGVAALLTTAQTKMAELAQKDPKQAQEYIGKIQQWMQSNSKNIQEALKASGNEAAAEAVGKAVDAASKQDPKDVTESLQKAKDAVKNATPEQIEAAKKAAKEAAEKMQGKSGEAAKKAMKDLGL</sequence>
<name>A0A2K9H982_9BACT</name>
<protein>
    <submittedName>
        <fullName evidence="3">Uncharacterized protein</fullName>
    </submittedName>
</protein>
<feature type="compositionally biased region" description="Basic and acidic residues" evidence="1">
    <location>
        <begin position="136"/>
        <end position="154"/>
    </location>
</feature>
<accession>A0A2K9H982</accession>
<evidence type="ECO:0000313" key="3">
    <source>
        <dbReference type="EMBL" id="SNR97074.1"/>
    </source>
</evidence>
<dbReference type="KEGG" id="pje:CRM71_03220"/>
<reference evidence="3 4" key="1">
    <citation type="submission" date="2017-06" db="EMBL/GenBank/DDBJ databases">
        <authorList>
            <person name="Varghese N."/>
            <person name="Submissions S."/>
        </authorList>
    </citation>
    <scope>NUCLEOTIDE SEQUENCE [LARGE SCALE GENOMIC DNA]</scope>
    <source>
        <strain evidence="3 4">DSM 26989</strain>
    </source>
</reference>
<evidence type="ECO:0000256" key="2">
    <source>
        <dbReference type="SAM" id="SignalP"/>
    </source>
</evidence>
<dbReference type="GeneID" id="94028446"/>
<dbReference type="OrthoDB" id="1070875at2"/>